<evidence type="ECO:0000256" key="2">
    <source>
        <dbReference type="ARBA" id="ARBA00004651"/>
    </source>
</evidence>
<dbReference type="PANTHER" id="PTHR46382">
    <property type="entry name" value="PHOSPHATIDATE CYTIDYLYLTRANSFERASE"/>
    <property type="match status" value="1"/>
</dbReference>
<dbReference type="PANTHER" id="PTHR46382:SF1">
    <property type="entry name" value="PHOSPHATIDATE CYTIDYLYLTRANSFERASE"/>
    <property type="match status" value="1"/>
</dbReference>
<evidence type="ECO:0000256" key="10">
    <source>
        <dbReference type="ARBA" id="ARBA00022679"/>
    </source>
</evidence>
<keyword evidence="15 24" id="KW-0472">Membrane</keyword>
<dbReference type="GO" id="GO:0004605">
    <property type="term" value="F:phosphatidate cytidylyltransferase activity"/>
    <property type="evidence" value="ECO:0007669"/>
    <property type="project" value="UniProtKB-EC"/>
</dbReference>
<evidence type="ECO:0000256" key="4">
    <source>
        <dbReference type="ARBA" id="ARBA00005189"/>
    </source>
</evidence>
<name>A0A1I3HZZ6_SELRU</name>
<keyword evidence="13 24" id="KW-1133">Transmembrane helix</keyword>
<dbReference type="AlphaFoldDB" id="A0A1I3HZZ6"/>
<feature type="transmembrane region" description="Helical" evidence="24">
    <location>
        <begin position="211"/>
        <end position="231"/>
    </location>
</feature>
<evidence type="ECO:0000256" key="7">
    <source>
        <dbReference type="ARBA" id="ARBA00019373"/>
    </source>
</evidence>
<keyword evidence="14" id="KW-0443">Lipid metabolism</keyword>
<evidence type="ECO:0000256" key="24">
    <source>
        <dbReference type="SAM" id="Phobius"/>
    </source>
</evidence>
<evidence type="ECO:0000256" key="23">
    <source>
        <dbReference type="ARBA" id="ARBA00033406"/>
    </source>
</evidence>
<feature type="transmembrane region" description="Helical" evidence="24">
    <location>
        <begin position="100"/>
        <end position="119"/>
    </location>
</feature>
<evidence type="ECO:0000256" key="6">
    <source>
        <dbReference type="ARBA" id="ARBA00012487"/>
    </source>
</evidence>
<comment type="similarity">
    <text evidence="5">Belongs to the CDS family.</text>
</comment>
<comment type="pathway">
    <text evidence="4">Lipid metabolism.</text>
</comment>
<comment type="catalytic activity">
    <reaction evidence="1">
        <text>a 1,2-diacyl-sn-glycero-3-phosphate + CTP + H(+) = a CDP-1,2-diacyl-sn-glycerol + diphosphate</text>
        <dbReference type="Rhea" id="RHEA:16229"/>
        <dbReference type="ChEBI" id="CHEBI:15378"/>
        <dbReference type="ChEBI" id="CHEBI:33019"/>
        <dbReference type="ChEBI" id="CHEBI:37563"/>
        <dbReference type="ChEBI" id="CHEBI:58332"/>
        <dbReference type="ChEBI" id="CHEBI:58608"/>
        <dbReference type="EC" id="2.7.7.41"/>
    </reaction>
</comment>
<feature type="transmembrane region" description="Helical" evidence="24">
    <location>
        <begin position="139"/>
        <end position="163"/>
    </location>
</feature>
<evidence type="ECO:0000256" key="12">
    <source>
        <dbReference type="ARBA" id="ARBA00022695"/>
    </source>
</evidence>
<evidence type="ECO:0000256" key="21">
    <source>
        <dbReference type="ARBA" id="ARBA00032396"/>
    </source>
</evidence>
<organism evidence="25 26">
    <name type="scientific">Selenomonas ruminantium</name>
    <dbReference type="NCBI Taxonomy" id="971"/>
    <lineage>
        <taxon>Bacteria</taxon>
        <taxon>Bacillati</taxon>
        <taxon>Bacillota</taxon>
        <taxon>Negativicutes</taxon>
        <taxon>Selenomonadales</taxon>
        <taxon>Selenomonadaceae</taxon>
        <taxon>Selenomonas</taxon>
    </lineage>
</organism>
<gene>
    <name evidence="25" type="ORF">SAMN04487861_1368</name>
</gene>
<evidence type="ECO:0000313" key="25">
    <source>
        <dbReference type="EMBL" id="SFI41271.1"/>
    </source>
</evidence>
<dbReference type="RefSeq" id="WP_075445749.1">
    <property type="nucleotide sequence ID" value="NZ_FOQK01000036.1"/>
</dbReference>
<evidence type="ECO:0000256" key="18">
    <source>
        <dbReference type="ARBA" id="ARBA00029893"/>
    </source>
</evidence>
<evidence type="ECO:0000256" key="3">
    <source>
        <dbReference type="ARBA" id="ARBA00005119"/>
    </source>
</evidence>
<evidence type="ECO:0000256" key="5">
    <source>
        <dbReference type="ARBA" id="ARBA00010185"/>
    </source>
</evidence>
<keyword evidence="8" id="KW-1003">Cell membrane</keyword>
<dbReference type="GO" id="GO:0016024">
    <property type="term" value="P:CDP-diacylglycerol biosynthetic process"/>
    <property type="evidence" value="ECO:0007669"/>
    <property type="project" value="TreeGrafter"/>
</dbReference>
<feature type="transmembrane region" description="Helical" evidence="24">
    <location>
        <begin position="6"/>
        <end position="39"/>
    </location>
</feature>
<evidence type="ECO:0000256" key="17">
    <source>
        <dbReference type="ARBA" id="ARBA00023264"/>
    </source>
</evidence>
<proteinExistence type="inferred from homology"/>
<sequence length="276" mass="29519">MITRIITGLIGIVLAAYVIQTGGTLFAGFALVLGLIAWFEYARAFGERGMGLTLLTGFLGVAALWYTGWQGNVELMVAAATLIVAIVLLESVLLRGSVSIMDAVTSVTGILYIGFPFAYMVMLRDWPETRLIPTQLGDFEFGCALIWIMFIGTWASDTFAYFTGSAIGRHKLCPSISPNKTVEGFLGSLVGTTAAVAGLGIFFALPVQEMAILGLAIAVLATLGDLVESVAKRYTGIKDSGSIIPGHGGIWDRFDSVLFTAPLVYYFVKFVGLAMK</sequence>
<dbReference type="EMBL" id="FOQK01000036">
    <property type="protein sequence ID" value="SFI41271.1"/>
    <property type="molecule type" value="Genomic_DNA"/>
</dbReference>
<feature type="transmembrane region" description="Helical" evidence="24">
    <location>
        <begin position="75"/>
        <end position="93"/>
    </location>
</feature>
<evidence type="ECO:0000256" key="11">
    <source>
        <dbReference type="ARBA" id="ARBA00022692"/>
    </source>
</evidence>
<evidence type="ECO:0000256" key="1">
    <source>
        <dbReference type="ARBA" id="ARBA00001698"/>
    </source>
</evidence>
<evidence type="ECO:0000256" key="19">
    <source>
        <dbReference type="ARBA" id="ARBA00031825"/>
    </source>
</evidence>
<comment type="subcellular location">
    <subcellularLocation>
        <location evidence="2">Cell membrane</location>
        <topology evidence="2">Multi-pass membrane protein</topology>
    </subcellularLocation>
</comment>
<keyword evidence="11 24" id="KW-0812">Transmembrane</keyword>
<evidence type="ECO:0000256" key="22">
    <source>
        <dbReference type="ARBA" id="ARBA00032743"/>
    </source>
</evidence>
<feature type="transmembrane region" description="Helical" evidence="24">
    <location>
        <begin position="51"/>
        <end position="69"/>
    </location>
</feature>
<feature type="transmembrane region" description="Helical" evidence="24">
    <location>
        <begin position="184"/>
        <end position="205"/>
    </location>
</feature>
<keyword evidence="9" id="KW-0444">Lipid biosynthesis</keyword>
<dbReference type="EC" id="2.7.7.41" evidence="6"/>
<evidence type="ECO:0000256" key="16">
    <source>
        <dbReference type="ARBA" id="ARBA00023209"/>
    </source>
</evidence>
<evidence type="ECO:0000256" key="20">
    <source>
        <dbReference type="ARBA" id="ARBA00032253"/>
    </source>
</evidence>
<dbReference type="OrthoDB" id="9799199at2"/>
<dbReference type="Proteomes" id="UP000183639">
    <property type="component" value="Unassembled WGS sequence"/>
</dbReference>
<keyword evidence="16" id="KW-0594">Phospholipid biosynthesis</keyword>
<evidence type="ECO:0000256" key="8">
    <source>
        <dbReference type="ARBA" id="ARBA00022475"/>
    </source>
</evidence>
<evidence type="ECO:0000256" key="13">
    <source>
        <dbReference type="ARBA" id="ARBA00022989"/>
    </source>
</evidence>
<evidence type="ECO:0000256" key="14">
    <source>
        <dbReference type="ARBA" id="ARBA00023098"/>
    </source>
</evidence>
<dbReference type="Pfam" id="PF01148">
    <property type="entry name" value="CTP_transf_1"/>
    <property type="match status" value="1"/>
</dbReference>
<dbReference type="GO" id="GO:0005886">
    <property type="term" value="C:plasma membrane"/>
    <property type="evidence" value="ECO:0007669"/>
    <property type="project" value="UniProtKB-SubCell"/>
</dbReference>
<evidence type="ECO:0000313" key="26">
    <source>
        <dbReference type="Proteomes" id="UP000183639"/>
    </source>
</evidence>
<reference evidence="25 26" key="1">
    <citation type="submission" date="2016-10" db="EMBL/GenBank/DDBJ databases">
        <authorList>
            <person name="de Groot N.N."/>
        </authorList>
    </citation>
    <scope>NUCLEOTIDE SEQUENCE [LARGE SCALE GENOMIC DNA]</scope>
    <source>
        <strain evidence="25 26">Z108</strain>
    </source>
</reference>
<evidence type="ECO:0000256" key="9">
    <source>
        <dbReference type="ARBA" id="ARBA00022516"/>
    </source>
</evidence>
<keyword evidence="17" id="KW-1208">Phospholipid metabolism</keyword>
<keyword evidence="12 25" id="KW-0548">Nucleotidyltransferase</keyword>
<keyword evidence="10 25" id="KW-0808">Transferase</keyword>
<accession>A0A1I3HZZ6</accession>
<comment type="pathway">
    <text evidence="3">Phospholipid metabolism; CDP-diacylglycerol biosynthesis; CDP-diacylglycerol from sn-glycerol 3-phosphate: step 3/3.</text>
</comment>
<protein>
    <recommendedName>
        <fullName evidence="7">Phosphatidate cytidylyltransferase</fullName>
        <ecNumber evidence="6">2.7.7.41</ecNumber>
    </recommendedName>
    <alternativeName>
        <fullName evidence="20">CDP-DAG synthase</fullName>
    </alternativeName>
    <alternativeName>
        <fullName evidence="22">CDP-DG synthase</fullName>
    </alternativeName>
    <alternativeName>
        <fullName evidence="18">CDP-diacylglycerol synthase</fullName>
    </alternativeName>
    <alternativeName>
        <fullName evidence="21">CDP-diglyceride pyrophosphorylase</fullName>
    </alternativeName>
    <alternativeName>
        <fullName evidence="23">CDP-diglyceride synthase</fullName>
    </alternativeName>
    <alternativeName>
        <fullName evidence="19">CTP:phosphatidate cytidylyltransferase</fullName>
    </alternativeName>
</protein>
<evidence type="ECO:0000256" key="15">
    <source>
        <dbReference type="ARBA" id="ARBA00023136"/>
    </source>
</evidence>